<feature type="transmembrane region" description="Helical" evidence="1">
    <location>
        <begin position="86"/>
        <end position="103"/>
    </location>
</feature>
<comment type="caution">
    <text evidence="3">The sequence shown here is derived from an EMBL/GenBank/DDBJ whole genome shotgun (WGS) entry which is preliminary data.</text>
</comment>
<feature type="transmembrane region" description="Helical" evidence="1">
    <location>
        <begin position="44"/>
        <end position="65"/>
    </location>
</feature>
<feature type="transmembrane region" description="Helical" evidence="1">
    <location>
        <begin position="109"/>
        <end position="125"/>
    </location>
</feature>
<keyword evidence="1" id="KW-0472">Membrane</keyword>
<evidence type="ECO:0000313" key="3">
    <source>
        <dbReference type="EMBL" id="KGA16091.1"/>
    </source>
</evidence>
<dbReference type="AlphaFoldDB" id="A0A094QNF4"/>
<keyword evidence="1" id="KW-1133">Transmembrane helix</keyword>
<dbReference type="InterPro" id="IPR009936">
    <property type="entry name" value="DUF1468"/>
</dbReference>
<feature type="domain" description="DUF1468" evidence="2">
    <location>
        <begin position="14"/>
        <end position="155"/>
    </location>
</feature>
<protein>
    <recommendedName>
        <fullName evidence="2">DUF1468 domain-containing protein</fullName>
    </recommendedName>
</protein>
<dbReference type="EMBL" id="JNSK01000075">
    <property type="protein sequence ID" value="KGA16091.1"/>
    <property type="molecule type" value="Genomic_DNA"/>
</dbReference>
<sequence length="163" mass="17696">MKLPQGGKSELTFVGSLFLVGFIVFWDTYSVELPAFNLTVSPKVFPYAVAALLMTLSAILFINVLRGDTAVPEGHIEGTPIEKSDYRAFSLVLASLLAFLLLIERAGFIIAASVTFFGITVAFGNKRHGRSAIFGTLFITLVYLAFTQFLNVPLPAGIFKGLL</sequence>
<name>A0A094QNF4_9ZZZZ</name>
<proteinExistence type="predicted"/>
<feature type="transmembrane region" description="Helical" evidence="1">
    <location>
        <begin position="12"/>
        <end position="29"/>
    </location>
</feature>
<dbReference type="Pfam" id="PF07331">
    <property type="entry name" value="TctB"/>
    <property type="match status" value="1"/>
</dbReference>
<reference evidence="3" key="1">
    <citation type="submission" date="2014-05" db="EMBL/GenBank/DDBJ databases">
        <title>Key roles for freshwater Actinobacteria revealed by deep metagenomic sequencing.</title>
        <authorList>
            <person name="Ghai R."/>
            <person name="Mizuno C.M."/>
            <person name="Picazo A."/>
            <person name="Camacho A."/>
            <person name="Rodriguez-Valera F."/>
        </authorList>
    </citation>
    <scope>NUCLEOTIDE SEQUENCE</scope>
</reference>
<evidence type="ECO:0000259" key="2">
    <source>
        <dbReference type="Pfam" id="PF07331"/>
    </source>
</evidence>
<keyword evidence="1" id="KW-0812">Transmembrane</keyword>
<gene>
    <name evidence="3" type="ORF">GM50_15380</name>
</gene>
<organism evidence="3">
    <name type="scientific">freshwater metagenome</name>
    <dbReference type="NCBI Taxonomy" id="449393"/>
    <lineage>
        <taxon>unclassified sequences</taxon>
        <taxon>metagenomes</taxon>
        <taxon>ecological metagenomes</taxon>
    </lineage>
</organism>
<accession>A0A094QNF4</accession>
<evidence type="ECO:0000256" key="1">
    <source>
        <dbReference type="SAM" id="Phobius"/>
    </source>
</evidence>
<feature type="transmembrane region" description="Helical" evidence="1">
    <location>
        <begin position="132"/>
        <end position="150"/>
    </location>
</feature>